<reference evidence="2" key="1">
    <citation type="submission" date="2017-05" db="EMBL/GenBank/DDBJ databases">
        <authorList>
            <person name="Lin X."/>
        </authorList>
    </citation>
    <scope>NUCLEOTIDE SEQUENCE [LARGE SCALE GENOMIC DNA]</scope>
    <source>
        <strain evidence="2">JLT2012</strain>
    </source>
</reference>
<dbReference type="SUPFAM" id="SSF159245">
    <property type="entry name" value="AttH-like"/>
    <property type="match status" value="1"/>
</dbReference>
<sequence>MLTKGDEYPIHQRPEPVATAGTDRNFYDRYFLNGYAPDGSLFFGGALGVYPHLAVMDAAFSVNDQTDQQSVFASRKIVGGERMDMTVEPISIEVIEPLVSIRFRVAGGAGEPAADLTMTARAEPIEEPRFTYAIGTRTLMDVTRLTQSVKWDGWIEKDGKRIEVDGWWGTRDRSWGVRPVGASDPQGPTDPSAFQFYWLWSPLNFPDHAFFWHTNDDAAGHAWNRDGKLVDLKSGKITKLVMSPELEFKPCTRNAKTARLVGQDGTTVNFELGRNFHMHGIGYGHPTRGHGTAHGDHSVHRETHRLAEVDLANPGNVHVQAMAQAVLTLPDGKQHRGRGVLEQLYVGPHAPSGFKDMFDLA</sequence>
<gene>
    <name evidence="1" type="ORF">B5C34_02090</name>
</gene>
<proteinExistence type="predicted"/>
<protein>
    <submittedName>
        <fullName evidence="1">Uncharacterized protein</fullName>
    </submittedName>
</protein>
<name>A0A219B2K7_9SPHN</name>
<dbReference type="EMBL" id="NFZT01000001">
    <property type="protein sequence ID" value="OWV32363.1"/>
    <property type="molecule type" value="Genomic_DNA"/>
</dbReference>
<evidence type="ECO:0000313" key="1">
    <source>
        <dbReference type="EMBL" id="OWV32363.1"/>
    </source>
</evidence>
<dbReference type="Proteomes" id="UP000198462">
    <property type="component" value="Unassembled WGS sequence"/>
</dbReference>
<keyword evidence="2" id="KW-1185">Reference proteome</keyword>
<dbReference type="OrthoDB" id="333076at2"/>
<accession>A0A219B2K7</accession>
<comment type="caution">
    <text evidence="1">The sequence shown here is derived from an EMBL/GenBank/DDBJ whole genome shotgun (WGS) entry which is preliminary data.</text>
</comment>
<dbReference type="RefSeq" id="WP_088711161.1">
    <property type="nucleotide sequence ID" value="NZ_NFZT01000001.1"/>
</dbReference>
<organism evidence="1 2">
    <name type="scientific">Pacificimonas flava</name>
    <dbReference type="NCBI Taxonomy" id="1234595"/>
    <lineage>
        <taxon>Bacteria</taxon>
        <taxon>Pseudomonadati</taxon>
        <taxon>Pseudomonadota</taxon>
        <taxon>Alphaproteobacteria</taxon>
        <taxon>Sphingomonadales</taxon>
        <taxon>Sphingosinicellaceae</taxon>
        <taxon>Pacificimonas</taxon>
    </lineage>
</organism>
<dbReference type="AlphaFoldDB" id="A0A219B2K7"/>
<evidence type="ECO:0000313" key="2">
    <source>
        <dbReference type="Proteomes" id="UP000198462"/>
    </source>
</evidence>